<accession>A0A0F9HVR3</accession>
<dbReference type="AlphaFoldDB" id="A0A0F9HVR3"/>
<reference evidence="1" key="1">
    <citation type="journal article" date="2015" name="Nature">
        <title>Complex archaea that bridge the gap between prokaryotes and eukaryotes.</title>
        <authorList>
            <person name="Spang A."/>
            <person name="Saw J.H."/>
            <person name="Jorgensen S.L."/>
            <person name="Zaremba-Niedzwiedzka K."/>
            <person name="Martijn J."/>
            <person name="Lind A.E."/>
            <person name="van Eijk R."/>
            <person name="Schleper C."/>
            <person name="Guy L."/>
            <person name="Ettema T.J."/>
        </authorList>
    </citation>
    <scope>NUCLEOTIDE SEQUENCE</scope>
</reference>
<comment type="caution">
    <text evidence="1">The sequence shown here is derived from an EMBL/GenBank/DDBJ whole genome shotgun (WGS) entry which is preliminary data.</text>
</comment>
<protein>
    <submittedName>
        <fullName evidence="1">Uncharacterized protein</fullName>
    </submittedName>
</protein>
<sequence length="100" mass="12234">MRNIERLSKKIKKDKYSSRIFKLHVRNKYVAVYHEYLHVKLVGIEVFQILRKKLTKRTSTERYPNAEDFGLTAYHYPASEYNQAMIKFIELKNYYKKKKR</sequence>
<organism evidence="1">
    <name type="scientific">marine sediment metagenome</name>
    <dbReference type="NCBI Taxonomy" id="412755"/>
    <lineage>
        <taxon>unclassified sequences</taxon>
        <taxon>metagenomes</taxon>
        <taxon>ecological metagenomes</taxon>
    </lineage>
</organism>
<gene>
    <name evidence="1" type="ORF">LCGC14_1657440</name>
</gene>
<name>A0A0F9HVR3_9ZZZZ</name>
<proteinExistence type="predicted"/>
<evidence type="ECO:0000313" key="1">
    <source>
        <dbReference type="EMBL" id="KKM19252.1"/>
    </source>
</evidence>
<dbReference type="EMBL" id="LAZR01014033">
    <property type="protein sequence ID" value="KKM19252.1"/>
    <property type="molecule type" value="Genomic_DNA"/>
</dbReference>